<evidence type="ECO:0000256" key="2">
    <source>
        <dbReference type="ARBA" id="ARBA00022670"/>
    </source>
</evidence>
<feature type="domain" description="Peptidase S8/S53" evidence="7">
    <location>
        <begin position="255"/>
        <end position="525"/>
    </location>
</feature>
<evidence type="ECO:0000256" key="1">
    <source>
        <dbReference type="ARBA" id="ARBA00011073"/>
    </source>
</evidence>
<dbReference type="OrthoDB" id="5405281at2"/>
<protein>
    <submittedName>
        <fullName evidence="8">S8 family serine peptidase</fullName>
    </submittedName>
</protein>
<dbReference type="InterPro" id="IPR023828">
    <property type="entry name" value="Peptidase_S8_Ser-AS"/>
</dbReference>
<dbReference type="Pfam" id="PF00082">
    <property type="entry name" value="Peptidase_S8"/>
    <property type="match status" value="1"/>
</dbReference>
<dbReference type="PROSITE" id="PS51892">
    <property type="entry name" value="SUBTILASE"/>
    <property type="match status" value="1"/>
</dbReference>
<evidence type="ECO:0000256" key="4">
    <source>
        <dbReference type="ARBA" id="ARBA00022825"/>
    </source>
</evidence>
<dbReference type="PANTHER" id="PTHR43806:SF11">
    <property type="entry name" value="CEREVISIN-RELATED"/>
    <property type="match status" value="1"/>
</dbReference>
<dbReference type="PROSITE" id="PS00138">
    <property type="entry name" value="SUBTILASE_SER"/>
    <property type="match status" value="1"/>
</dbReference>
<dbReference type="PANTHER" id="PTHR43806">
    <property type="entry name" value="PEPTIDASE S8"/>
    <property type="match status" value="1"/>
</dbReference>
<dbReference type="Gene3D" id="3.40.50.200">
    <property type="entry name" value="Peptidase S8/S53 domain"/>
    <property type="match status" value="1"/>
</dbReference>
<dbReference type="InterPro" id="IPR050131">
    <property type="entry name" value="Peptidase_S8_subtilisin-like"/>
</dbReference>
<dbReference type="Proteomes" id="UP000318681">
    <property type="component" value="Unassembled WGS sequence"/>
</dbReference>
<feature type="signal peptide" evidence="6">
    <location>
        <begin position="1"/>
        <end position="37"/>
    </location>
</feature>
<dbReference type="InterPro" id="IPR000209">
    <property type="entry name" value="Peptidase_S8/S53_dom"/>
</dbReference>
<sequence>MFDPWGIVVKKSKQARRVTLALLLTSALVGMAGTAQAKPVKSILAGVSTAPTEIDPLYRNINPFYRNIGAFWGTVNPFYRNIGAFWGDIDPFYRNIGAFWGDLNPLYRNIGAFNGQIVPDYRNIGAFWDEAGGLWTGIDSTWAAAGTFAANPTAYSSLAAQLNALSAKSETYWGASVTSQTGKSFAEGFANPLFAKYGINPNDPASLEKLPANERSHFFMDWYDGLMDFSGTDHADHWMKTVNWTPLLTQTQGAGKGVVIGLVDFHVAGDADLQSKTIYNGGNATYSNGHGAAVGSLIAAAHDGKGVMGIAPNATIAAYNPFDATGTADWPDIKAGIKAVGSRASVVNLSLGVPGSVLDAGWRGVFTDPGVKPLNSSTVYVIAAGNDGITQTQNVEFKDAFSTAFIVVGSVDPTGAISDFSNRPGKACLTDGGKCGDDTKLNGSGLLRNHFIVAPGELILVSDDKGGTTRLSGTSFAAPLVSGAIALLHDRWPWLKAQPMATAAIILNSAKDLGAPGTDDVYGVGLLDVEASQAPLNFATLKYYFVDGTTTKSVDVKTVRSTVNGTTTSTAINLSSGYLTVFEDLGGGVKRDYLIPLSSRLVGTQVNGEYFQGYVANRLVDWATSAPAAKLGFTQAPRLGFMGAPGYSWQVSMSSRLANTYAVRSGGARPKINSAMQFTSPQGGLSLTLGNGDGSIEVGRQAGFGLLSDYDPRSGGVNPLLGFASGGAHASAQIALAPDLKLSLGLTDRVGSRRADMNMLARGLDHSLATGLRPYRAEAQSMKFDYRVDRRLGVSAAVTQLAERNSLLGLRSIEADDFGNGTATRSITLAAHYALDHGLSFSASATGSQSRSRDQAALRIGSGGLIGSAFQVGVAKTSILADQDRLRLSVAQPLKIETGSIDFKSVAVVDRETGEIGVVTQKIGLAGAQRRFVAEAIYATPIFAGAAEISAFGRGELTGHEDAEADLPSYMLGARARLSF</sequence>
<feature type="active site" description="Charge relay system" evidence="5">
    <location>
        <position position="290"/>
    </location>
</feature>
<organism evidence="8 9">
    <name type="scientific">Alterirhizorhabdus solaris</name>
    <dbReference type="NCBI Taxonomy" id="2529389"/>
    <lineage>
        <taxon>Bacteria</taxon>
        <taxon>Pseudomonadati</taxon>
        <taxon>Pseudomonadota</taxon>
        <taxon>Alphaproteobacteria</taxon>
        <taxon>Sphingomonadales</taxon>
        <taxon>Rhizorhabdaceae</taxon>
        <taxon>Alterirhizorhabdus</taxon>
    </lineage>
</organism>
<dbReference type="AlphaFoldDB" id="A0A558RCD6"/>
<keyword evidence="3 5" id="KW-0378">Hydrolase</keyword>
<reference evidence="8 9" key="1">
    <citation type="submission" date="2019-07" db="EMBL/GenBank/DDBJ databases">
        <title>Sphingomonas solaris sp. nov., isolated from a solar panel from Boston, Massachusetts.</title>
        <authorList>
            <person name="Tanner K."/>
            <person name="Pascual J."/>
            <person name="Mancuso C."/>
            <person name="Pereto J."/>
            <person name="Khalil A."/>
            <person name="Vilanova C."/>
        </authorList>
    </citation>
    <scope>NUCLEOTIDE SEQUENCE [LARGE SCALE GENOMIC DNA]</scope>
    <source>
        <strain evidence="8 9">R4DWN</strain>
    </source>
</reference>
<evidence type="ECO:0000313" key="9">
    <source>
        <dbReference type="Proteomes" id="UP000318681"/>
    </source>
</evidence>
<keyword evidence="9" id="KW-1185">Reference proteome</keyword>
<dbReference type="SUPFAM" id="SSF52743">
    <property type="entry name" value="Subtilisin-like"/>
    <property type="match status" value="1"/>
</dbReference>
<feature type="active site" description="Charge relay system" evidence="5">
    <location>
        <position position="475"/>
    </location>
</feature>
<dbReference type="GO" id="GO:0004252">
    <property type="term" value="F:serine-type endopeptidase activity"/>
    <property type="evidence" value="ECO:0007669"/>
    <property type="project" value="UniProtKB-UniRule"/>
</dbReference>
<feature type="chain" id="PRO_5022085840" evidence="6">
    <location>
        <begin position="38"/>
        <end position="980"/>
    </location>
</feature>
<accession>A0A558RCD6</accession>
<keyword evidence="2 5" id="KW-0645">Protease</keyword>
<evidence type="ECO:0000256" key="6">
    <source>
        <dbReference type="SAM" id="SignalP"/>
    </source>
</evidence>
<feature type="active site" description="Charge relay system" evidence="5">
    <location>
        <position position="264"/>
    </location>
</feature>
<evidence type="ECO:0000256" key="3">
    <source>
        <dbReference type="ARBA" id="ARBA00022801"/>
    </source>
</evidence>
<dbReference type="GO" id="GO:0006508">
    <property type="term" value="P:proteolysis"/>
    <property type="evidence" value="ECO:0007669"/>
    <property type="project" value="UniProtKB-KW"/>
</dbReference>
<evidence type="ECO:0000259" key="7">
    <source>
        <dbReference type="Pfam" id="PF00082"/>
    </source>
</evidence>
<name>A0A558RCD6_9SPHN</name>
<evidence type="ECO:0000313" key="8">
    <source>
        <dbReference type="EMBL" id="TVV76912.1"/>
    </source>
</evidence>
<dbReference type="PRINTS" id="PR00723">
    <property type="entry name" value="SUBTILISIN"/>
</dbReference>
<comment type="caution">
    <text evidence="8">The sequence shown here is derived from an EMBL/GenBank/DDBJ whole genome shotgun (WGS) entry which is preliminary data.</text>
</comment>
<keyword evidence="6" id="KW-0732">Signal</keyword>
<dbReference type="InterPro" id="IPR036852">
    <property type="entry name" value="Peptidase_S8/S53_dom_sf"/>
</dbReference>
<gene>
    <name evidence="8" type="ORF">FOY91_02345</name>
</gene>
<evidence type="ECO:0000256" key="5">
    <source>
        <dbReference type="PROSITE-ProRule" id="PRU01240"/>
    </source>
</evidence>
<comment type="similarity">
    <text evidence="1 5">Belongs to the peptidase S8 family.</text>
</comment>
<dbReference type="InterPro" id="IPR015500">
    <property type="entry name" value="Peptidase_S8_subtilisin-rel"/>
</dbReference>
<keyword evidence="4 5" id="KW-0720">Serine protease</keyword>
<dbReference type="EMBL" id="VNIM01000005">
    <property type="protein sequence ID" value="TVV76912.1"/>
    <property type="molecule type" value="Genomic_DNA"/>
</dbReference>
<proteinExistence type="inferred from homology"/>